<dbReference type="Proteomes" id="UP000087171">
    <property type="component" value="Chromosome Ca3"/>
</dbReference>
<dbReference type="PANTHER" id="PTHR35498:SF4">
    <property type="entry name" value="PROTEIN LOW PSII ACCUMULATION 1, CHLOROPLASTIC"/>
    <property type="match status" value="1"/>
</dbReference>
<keyword evidence="3" id="KW-1185">Reference proteome</keyword>
<reference evidence="3" key="1">
    <citation type="journal article" date="2013" name="Nat. Biotechnol.">
        <title>Draft genome sequence of chickpea (Cicer arietinum) provides a resource for trait improvement.</title>
        <authorList>
            <person name="Varshney R.K."/>
            <person name="Song C."/>
            <person name="Saxena R.K."/>
            <person name="Azam S."/>
            <person name="Yu S."/>
            <person name="Sharpe A.G."/>
            <person name="Cannon S."/>
            <person name="Baek J."/>
            <person name="Rosen B.D."/>
            <person name="Tar'an B."/>
            <person name="Millan T."/>
            <person name="Zhang X."/>
            <person name="Ramsay L.D."/>
            <person name="Iwata A."/>
            <person name="Wang Y."/>
            <person name="Nelson W."/>
            <person name="Farmer A.D."/>
            <person name="Gaur P.M."/>
            <person name="Soderlund C."/>
            <person name="Penmetsa R.V."/>
            <person name="Xu C."/>
            <person name="Bharti A.K."/>
            <person name="He W."/>
            <person name="Winter P."/>
            <person name="Zhao S."/>
            <person name="Hane J.K."/>
            <person name="Carrasquilla-Garcia N."/>
            <person name="Condie J.A."/>
            <person name="Upadhyaya H.D."/>
            <person name="Luo M.C."/>
            <person name="Thudi M."/>
            <person name="Gowda C.L."/>
            <person name="Singh N.P."/>
            <person name="Lichtenzveig J."/>
            <person name="Gali K.K."/>
            <person name="Rubio J."/>
            <person name="Nadarajan N."/>
            <person name="Dolezel J."/>
            <person name="Bansal K.C."/>
            <person name="Xu X."/>
            <person name="Edwards D."/>
            <person name="Zhang G."/>
            <person name="Kahl G."/>
            <person name="Gil J."/>
            <person name="Singh K.B."/>
            <person name="Datta S.K."/>
            <person name="Jackson S.A."/>
            <person name="Wang J."/>
            <person name="Cook D.R."/>
        </authorList>
    </citation>
    <scope>NUCLEOTIDE SEQUENCE [LARGE SCALE GENOMIC DNA]</scope>
    <source>
        <strain evidence="3">cv. CDC Frontier</strain>
    </source>
</reference>
<evidence type="ECO:0000313" key="3">
    <source>
        <dbReference type="Proteomes" id="UP000087171"/>
    </source>
</evidence>
<proteinExistence type="predicted"/>
<dbReference type="SUPFAM" id="SSF48452">
    <property type="entry name" value="TPR-like"/>
    <property type="match status" value="1"/>
</dbReference>
<dbReference type="FunFam" id="1.25.40.10:FF:000290">
    <property type="entry name" value="Protein LOW PSII ACCUMULATION 1, chloroplastic"/>
    <property type="match status" value="1"/>
</dbReference>
<dbReference type="KEGG" id="cam:101508843"/>
<gene>
    <name evidence="4" type="primary">LOC101508843</name>
</gene>
<dbReference type="PANTHER" id="PTHR35498">
    <property type="entry name" value="PROTEIN LOW PSII ACCUMULATION 1, CHLOROPLASTIC"/>
    <property type="match status" value="1"/>
</dbReference>
<keyword evidence="2" id="KW-0812">Transmembrane</keyword>
<keyword evidence="1" id="KW-0802">TPR repeat</keyword>
<dbReference type="AlphaFoldDB" id="A0A1S2XTM7"/>
<dbReference type="eggNOG" id="ENOG502QQWZ">
    <property type="taxonomic scope" value="Eukaryota"/>
</dbReference>
<dbReference type="GO" id="GO:0009507">
    <property type="term" value="C:chloroplast"/>
    <property type="evidence" value="ECO:0007669"/>
    <property type="project" value="TreeGrafter"/>
</dbReference>
<dbReference type="Gene3D" id="1.25.40.10">
    <property type="entry name" value="Tetratricopeptide repeat domain"/>
    <property type="match status" value="1"/>
</dbReference>
<protein>
    <submittedName>
        <fullName evidence="4">Protein LOW PSII ACCUMULATION 1, chloroplastic</fullName>
    </submittedName>
</protein>
<keyword evidence="2" id="KW-0472">Membrane</keyword>
<dbReference type="InterPro" id="IPR019734">
    <property type="entry name" value="TPR_rpt"/>
</dbReference>
<dbReference type="SMART" id="SM00028">
    <property type="entry name" value="TPR"/>
    <property type="match status" value="2"/>
</dbReference>
<feature type="repeat" description="TPR" evidence="1">
    <location>
        <begin position="65"/>
        <end position="98"/>
    </location>
</feature>
<dbReference type="InterPro" id="IPR011990">
    <property type="entry name" value="TPR-like_helical_dom_sf"/>
</dbReference>
<evidence type="ECO:0000256" key="2">
    <source>
        <dbReference type="SAM" id="Phobius"/>
    </source>
</evidence>
<accession>A0A1S2XTM7</accession>
<dbReference type="Pfam" id="PF11998">
    <property type="entry name" value="DUF3493"/>
    <property type="match status" value="1"/>
</dbReference>
<dbReference type="OrthoDB" id="1914839at2759"/>
<evidence type="ECO:0000256" key="1">
    <source>
        <dbReference type="PROSITE-ProRule" id="PRU00339"/>
    </source>
</evidence>
<dbReference type="GO" id="GO:0010270">
    <property type="term" value="P:photosystem II oxygen evolving complex assembly"/>
    <property type="evidence" value="ECO:0007669"/>
    <property type="project" value="TreeGrafter"/>
</dbReference>
<dbReference type="InterPro" id="IPR021883">
    <property type="entry name" value="LPA1-like"/>
</dbReference>
<keyword evidence="2" id="KW-1133">Transmembrane helix</keyword>
<feature type="transmembrane region" description="Helical" evidence="2">
    <location>
        <begin position="228"/>
        <end position="248"/>
    </location>
</feature>
<dbReference type="GeneID" id="101508843"/>
<name>A0A1S2XTM7_CICAR</name>
<dbReference type="NCBIfam" id="NF047558">
    <property type="entry name" value="TPR_END_plus"/>
    <property type="match status" value="1"/>
</dbReference>
<dbReference type="STRING" id="3827.A0A1S2XTM7"/>
<evidence type="ECO:0000313" key="4">
    <source>
        <dbReference type="RefSeq" id="XP_004494361.1"/>
    </source>
</evidence>
<organism evidence="3 4">
    <name type="scientific">Cicer arietinum</name>
    <name type="common">Chickpea</name>
    <name type="synonym">Garbanzo</name>
    <dbReference type="NCBI Taxonomy" id="3827"/>
    <lineage>
        <taxon>Eukaryota</taxon>
        <taxon>Viridiplantae</taxon>
        <taxon>Streptophyta</taxon>
        <taxon>Embryophyta</taxon>
        <taxon>Tracheophyta</taxon>
        <taxon>Spermatophyta</taxon>
        <taxon>Magnoliopsida</taxon>
        <taxon>eudicotyledons</taxon>
        <taxon>Gunneridae</taxon>
        <taxon>Pentapetalae</taxon>
        <taxon>rosids</taxon>
        <taxon>fabids</taxon>
        <taxon>Fabales</taxon>
        <taxon>Fabaceae</taxon>
        <taxon>Papilionoideae</taxon>
        <taxon>50 kb inversion clade</taxon>
        <taxon>NPAAA clade</taxon>
        <taxon>Hologalegina</taxon>
        <taxon>IRL clade</taxon>
        <taxon>Cicereae</taxon>
        <taxon>Cicer</taxon>
    </lineage>
</organism>
<feature type="transmembrane region" description="Helical" evidence="2">
    <location>
        <begin position="192"/>
        <end position="216"/>
    </location>
</feature>
<sequence length="443" mass="49517">MVAMAVVASQQFMCFSESNWRIRTKPCFPLPHFNTVLLRSRNKIQLPLISCSSSSQTPQTDTQTAESCVNLGLQLFSKGRVKDALTQFETAITLNPNPVEAQAAFYNKACCHAYRGEGKKAADCLRTALREYNLKFGTILNDPDLASFRALPEFKELQEEAELGGQDIGSSFRRDLKLISEVQAPFRGIRRFFYVAFTAAAGISLLFTLPRLFVAIQGGDGAPGLSETAGNAAINIGGIVVFVALFLWENKKEEEQIAQISRDETLSRLPLRLSTNRIVELVQLRDTVRPVIIAGKKETVTMALRRAERFRTDLVRRGVLLVPVIWGESGETKFEKKGFGLQPKAAEALPSIGEDFEKRTQSVTAQSKLKAEVRFKAEVVSPAEWERWIRDQQKSEGVPVGEDVYIILRLDGRVRRSGRGIPDWEQIAKELPPMEAILSKLER</sequence>
<dbReference type="PROSITE" id="PS50005">
    <property type="entry name" value="TPR"/>
    <property type="match status" value="1"/>
</dbReference>
<dbReference type="RefSeq" id="XP_004494361.1">
    <property type="nucleotide sequence ID" value="XM_004494304.3"/>
</dbReference>
<reference evidence="4" key="2">
    <citation type="submission" date="2025-08" db="UniProtKB">
        <authorList>
            <consortium name="RefSeq"/>
        </authorList>
    </citation>
    <scope>IDENTIFICATION</scope>
    <source>
        <tissue evidence="4">Etiolated seedlings</tissue>
    </source>
</reference>
<dbReference type="PaxDb" id="3827-XP_004494361.1"/>